<dbReference type="RefSeq" id="WP_109712255.1">
    <property type="nucleotide sequence ID" value="NZ_QGDS01000008.1"/>
</dbReference>
<dbReference type="InterPro" id="IPR019734">
    <property type="entry name" value="TPR_rpt"/>
</dbReference>
<dbReference type="PANTHER" id="PTHR44943">
    <property type="entry name" value="CELLULOSE SYNTHASE OPERON PROTEIN C"/>
    <property type="match status" value="1"/>
</dbReference>
<dbReference type="SMART" id="SM00028">
    <property type="entry name" value="TPR"/>
    <property type="match status" value="9"/>
</dbReference>
<keyword evidence="1" id="KW-0677">Repeat</keyword>
<dbReference type="AlphaFoldDB" id="A0A315ZUG9"/>
<dbReference type="PANTHER" id="PTHR44943:SF8">
    <property type="entry name" value="TPR REPEAT-CONTAINING PROTEIN MJ0263"/>
    <property type="match status" value="1"/>
</dbReference>
<name>A0A315ZUG9_9FIRM</name>
<dbReference type="InterPro" id="IPR033396">
    <property type="entry name" value="DUF5107"/>
</dbReference>
<dbReference type="InterPro" id="IPR013105">
    <property type="entry name" value="TPR_2"/>
</dbReference>
<evidence type="ECO:0000313" key="6">
    <source>
        <dbReference type="Proteomes" id="UP000254051"/>
    </source>
</evidence>
<dbReference type="Pfam" id="PF13432">
    <property type="entry name" value="TPR_16"/>
    <property type="match status" value="1"/>
</dbReference>
<dbReference type="Proteomes" id="UP000254051">
    <property type="component" value="Unassembled WGS sequence"/>
</dbReference>
<feature type="repeat" description="TPR" evidence="3">
    <location>
        <begin position="748"/>
        <end position="781"/>
    </location>
</feature>
<dbReference type="InterPro" id="IPR011990">
    <property type="entry name" value="TPR-like_helical_dom_sf"/>
</dbReference>
<dbReference type="InterPro" id="IPR051685">
    <property type="entry name" value="Ycf3/AcsC/BcsC/TPR_MFPF"/>
</dbReference>
<evidence type="ECO:0000313" key="5">
    <source>
        <dbReference type="EMBL" id="SUQ14926.1"/>
    </source>
</evidence>
<dbReference type="Pfam" id="PF07719">
    <property type="entry name" value="TPR_2"/>
    <property type="match status" value="1"/>
</dbReference>
<gene>
    <name evidence="5" type="ORF">SAMN05216529_108151</name>
</gene>
<keyword evidence="6" id="KW-1185">Reference proteome</keyword>
<evidence type="ECO:0000256" key="3">
    <source>
        <dbReference type="PROSITE-ProRule" id="PRU00339"/>
    </source>
</evidence>
<sequence length="1092" mass="125131">MQKNCVRVWEETITLPTYQVSSPEKTPLFLENRAYQGSTGKVYPFPVTEKISDQKEDVPYHAVFLENDYLFIMILPELGGRIQRALDKTNQYDFVYYNHVIKPALVGLTGPWISGGIEFNWPQHHRPSTYSPVDFSFKENEDGSASVYVSEIDKMYGTKGMASFTLYPDKSYIEIKGRLFNRTDLPQTFLWWANPAVPVNDHTFSVFPPDVHAVMDHGKRAVSTFPIATGEYYKYDYSAGIDISCYRNIEVPTSYMAAHSDYDFIGNFDEKKDAGLLHVADHHVSPGKKQWTWGNSDFGQAWDRNLTDEDGPYIELMTGVYTDNQPDFTWLKPYEEKTFTQYFMPYKHVGRVKNATKDTALNLELDNNRCTIKVYASGEFPQAVITVEKDGKVLFSDNADLSPREYFEASFDTDMAELTGCTAKVSDKAQKELVVYTAKAQELQPAPDPAVALPAPSELKSTEELYLAATHLEQYRHATYRPEDYYLEGLRRDATDLRLNDGYGMLLYKQGRFEESISYFENAIQKQTWKNPNPASGEAYFHLGLALVMCGRDEEAFDTFYKSAWCADTQSGAFYWLSCLASRKGQYKEALEFIDQSLVRNWHNMRARTLKAALLRMLSLDNKAFIEEGLAIDPLDFGLLYEKGTAFDNRENWLKQMRTPAHNYLVLSLDYMKAGLYEDALAILAECKDPSPLAAYYQGYIWELKKETSRAETFYLEGEKCDYSRCFPNQPEEILILEGAIRTLSEAPRAHYYLGCLLYDKRQYKAAASHWEQALTQDPEFAMASRNLAIYFYNKENDIPKALGYMKKAFELESTYSRFLLEYNQLLEKAKAPNEERLQLLSEHLELVQSRDALYVEYIALLNRTGQFDLALEHLSSHQFHPWEGGEGKVSTQYRYALIHKAIQLIEKADYDQAIDLLQASKTYPHNLGEGKLPGTQDAMADYYIGKAFLGKQDTASAEQYFHMAIQREEAPSSVLYYNDQPSDFIFYQALAKEELSDPAGARKCFHQLLSFGQKHIFDKVDFDYFAVSLPEIEVFPTHPKERNHLYCMYLMALGNLGLANIPEAVALFEEILAAEPGHQGAIEHMEYINAH</sequence>
<protein>
    <submittedName>
        <fullName evidence="5">Tetratricopeptide repeat-containing protein</fullName>
    </submittedName>
</protein>
<dbReference type="Gene3D" id="1.25.40.10">
    <property type="entry name" value="Tetratricopeptide repeat domain"/>
    <property type="match status" value="3"/>
</dbReference>
<evidence type="ECO:0000256" key="2">
    <source>
        <dbReference type="ARBA" id="ARBA00022803"/>
    </source>
</evidence>
<evidence type="ECO:0000259" key="4">
    <source>
        <dbReference type="Pfam" id="PF17128"/>
    </source>
</evidence>
<keyword evidence="2 3" id="KW-0802">TPR repeat</keyword>
<dbReference type="EMBL" id="UHJJ01000008">
    <property type="protein sequence ID" value="SUQ14926.1"/>
    <property type="molecule type" value="Genomic_DNA"/>
</dbReference>
<dbReference type="OrthoDB" id="174931at2"/>
<dbReference type="SUPFAM" id="SSF48452">
    <property type="entry name" value="TPR-like"/>
    <property type="match status" value="3"/>
</dbReference>
<reference evidence="6" key="1">
    <citation type="submission" date="2017-07" db="EMBL/GenBank/DDBJ databases">
        <authorList>
            <person name="Varghese N."/>
            <person name="Submissions S."/>
        </authorList>
    </citation>
    <scope>NUCLEOTIDE SEQUENCE [LARGE SCALE GENOMIC DNA]</scope>
    <source>
        <strain evidence="6">NLAE-zl-C134</strain>
    </source>
</reference>
<dbReference type="PROSITE" id="PS50005">
    <property type="entry name" value="TPR"/>
    <property type="match status" value="1"/>
</dbReference>
<organism evidence="5 6">
    <name type="scientific">Faecalicatena contorta</name>
    <dbReference type="NCBI Taxonomy" id="39482"/>
    <lineage>
        <taxon>Bacteria</taxon>
        <taxon>Bacillati</taxon>
        <taxon>Bacillota</taxon>
        <taxon>Clostridia</taxon>
        <taxon>Lachnospirales</taxon>
        <taxon>Lachnospiraceae</taxon>
        <taxon>Faecalicatena</taxon>
    </lineage>
</organism>
<proteinExistence type="predicted"/>
<feature type="domain" description="DUF5107" evidence="4">
    <location>
        <begin position="41"/>
        <end position="345"/>
    </location>
</feature>
<accession>A0A315ZUG9</accession>
<dbReference type="Pfam" id="PF17128">
    <property type="entry name" value="DUF5107"/>
    <property type="match status" value="1"/>
</dbReference>
<evidence type="ECO:0000256" key="1">
    <source>
        <dbReference type="ARBA" id="ARBA00022737"/>
    </source>
</evidence>